<evidence type="ECO:0000313" key="1">
    <source>
        <dbReference type="EMBL" id="KAJ8351714.1"/>
    </source>
</evidence>
<dbReference type="AlphaFoldDB" id="A0A9Q1ITC3"/>
<reference evidence="1" key="1">
    <citation type="journal article" date="2023" name="Science">
        <title>Genome structures resolve the early diversification of teleost fishes.</title>
        <authorList>
            <person name="Parey E."/>
            <person name="Louis A."/>
            <person name="Montfort J."/>
            <person name="Bouchez O."/>
            <person name="Roques C."/>
            <person name="Iampietro C."/>
            <person name="Lluch J."/>
            <person name="Castinel A."/>
            <person name="Donnadieu C."/>
            <person name="Desvignes T."/>
            <person name="Floi Bucao C."/>
            <person name="Jouanno E."/>
            <person name="Wen M."/>
            <person name="Mejri S."/>
            <person name="Dirks R."/>
            <person name="Jansen H."/>
            <person name="Henkel C."/>
            <person name="Chen W.J."/>
            <person name="Zahm M."/>
            <person name="Cabau C."/>
            <person name="Klopp C."/>
            <person name="Thompson A.W."/>
            <person name="Robinson-Rechavi M."/>
            <person name="Braasch I."/>
            <person name="Lecointre G."/>
            <person name="Bobe J."/>
            <person name="Postlethwait J.H."/>
            <person name="Berthelot C."/>
            <person name="Roest Crollius H."/>
            <person name="Guiguen Y."/>
        </authorList>
    </citation>
    <scope>NUCLEOTIDE SEQUENCE</scope>
    <source>
        <strain evidence="1">WJC10195</strain>
    </source>
</reference>
<proteinExistence type="predicted"/>
<dbReference type="EMBL" id="JAINUF010000008">
    <property type="protein sequence ID" value="KAJ8351714.1"/>
    <property type="molecule type" value="Genomic_DNA"/>
</dbReference>
<gene>
    <name evidence="1" type="ORF">SKAU_G00231900</name>
</gene>
<evidence type="ECO:0000313" key="2">
    <source>
        <dbReference type="Proteomes" id="UP001152622"/>
    </source>
</evidence>
<protein>
    <submittedName>
        <fullName evidence="1">Uncharacterized protein</fullName>
    </submittedName>
</protein>
<name>A0A9Q1ITC3_SYNKA</name>
<keyword evidence="2" id="KW-1185">Reference proteome</keyword>
<dbReference type="Proteomes" id="UP001152622">
    <property type="component" value="Chromosome 8"/>
</dbReference>
<accession>A0A9Q1ITC3</accession>
<organism evidence="1 2">
    <name type="scientific">Synaphobranchus kaupii</name>
    <name type="common">Kaup's arrowtooth eel</name>
    <dbReference type="NCBI Taxonomy" id="118154"/>
    <lineage>
        <taxon>Eukaryota</taxon>
        <taxon>Metazoa</taxon>
        <taxon>Chordata</taxon>
        <taxon>Craniata</taxon>
        <taxon>Vertebrata</taxon>
        <taxon>Euteleostomi</taxon>
        <taxon>Actinopterygii</taxon>
        <taxon>Neopterygii</taxon>
        <taxon>Teleostei</taxon>
        <taxon>Anguilliformes</taxon>
        <taxon>Synaphobranchidae</taxon>
        <taxon>Synaphobranchus</taxon>
    </lineage>
</organism>
<sequence>MVSLFSSRPAVGKPPFLQGSLCLGINTIAASQMTASIRDIKGVTGIALGDSCHASVTPHHIFTCRHVPKKVPQMPSRGILHSTMPSQAMLVPAGTLHEALCQALITSWDGSQA</sequence>
<comment type="caution">
    <text evidence="1">The sequence shown here is derived from an EMBL/GenBank/DDBJ whole genome shotgun (WGS) entry which is preliminary data.</text>
</comment>